<accession>A0AAE3ZT85</accession>
<proteinExistence type="predicted"/>
<gene>
    <name evidence="2" type="ORF">J2S44_005903</name>
</gene>
<keyword evidence="3" id="KW-1185">Reference proteome</keyword>
<comment type="caution">
    <text evidence="2">The sequence shown here is derived from an EMBL/GenBank/DDBJ whole genome shotgun (WGS) entry which is preliminary data.</text>
</comment>
<evidence type="ECO:0000313" key="3">
    <source>
        <dbReference type="Proteomes" id="UP001183629"/>
    </source>
</evidence>
<feature type="domain" description="Elongation factor G-binding protein C-terminal treble-clef zinc-finger" evidence="1">
    <location>
        <begin position="8"/>
        <end position="163"/>
    </location>
</feature>
<sequence>MKPLTDREIRAAFVNCSKGEATRAFVPRDLSTRPWDDLDFLGWRDPKSPERAYLAVPGDGDTLTAVVLRLPTPSTARTARHGICSLCLTTHDGGVPLMVAPKAGRAGRQGDSVGTYICPDLTCSLHVRGRPGAGPGTPLRDSLSEEEKIARMLSHVAGFLAKVME</sequence>
<dbReference type="EMBL" id="JAVDYC010000001">
    <property type="protein sequence ID" value="MDR7325653.1"/>
    <property type="molecule type" value="Genomic_DNA"/>
</dbReference>
<organism evidence="2 3">
    <name type="scientific">Catenuloplanes niger</name>
    <dbReference type="NCBI Taxonomy" id="587534"/>
    <lineage>
        <taxon>Bacteria</taxon>
        <taxon>Bacillati</taxon>
        <taxon>Actinomycetota</taxon>
        <taxon>Actinomycetes</taxon>
        <taxon>Micromonosporales</taxon>
        <taxon>Micromonosporaceae</taxon>
        <taxon>Catenuloplanes</taxon>
    </lineage>
</organism>
<name>A0AAE3ZT85_9ACTN</name>
<dbReference type="Pfam" id="PF16571">
    <property type="entry name" value="FBP_C"/>
    <property type="match status" value="1"/>
</dbReference>
<protein>
    <recommendedName>
        <fullName evidence="1">Elongation factor G-binding protein C-terminal treble-clef zinc-finger domain-containing protein</fullName>
    </recommendedName>
</protein>
<dbReference type="AlphaFoldDB" id="A0AAE3ZT85"/>
<dbReference type="RefSeq" id="WP_310420558.1">
    <property type="nucleotide sequence ID" value="NZ_JAVDYC010000001.1"/>
</dbReference>
<dbReference type="InterPro" id="IPR032330">
    <property type="entry name" value="EF-G-binding_C"/>
</dbReference>
<reference evidence="2 3" key="1">
    <citation type="submission" date="2023-07" db="EMBL/GenBank/DDBJ databases">
        <title>Sequencing the genomes of 1000 actinobacteria strains.</title>
        <authorList>
            <person name="Klenk H.-P."/>
        </authorList>
    </citation>
    <scope>NUCLEOTIDE SEQUENCE [LARGE SCALE GENOMIC DNA]</scope>
    <source>
        <strain evidence="2 3">DSM 44711</strain>
    </source>
</reference>
<dbReference type="Proteomes" id="UP001183629">
    <property type="component" value="Unassembled WGS sequence"/>
</dbReference>
<evidence type="ECO:0000259" key="1">
    <source>
        <dbReference type="Pfam" id="PF16571"/>
    </source>
</evidence>
<evidence type="ECO:0000313" key="2">
    <source>
        <dbReference type="EMBL" id="MDR7325653.1"/>
    </source>
</evidence>